<keyword evidence="1" id="KW-0472">Membrane</keyword>
<keyword evidence="1" id="KW-0812">Transmembrane</keyword>
<dbReference type="RefSeq" id="WP_254088194.1">
    <property type="nucleotide sequence ID" value="NZ_JAHESC010000001.1"/>
</dbReference>
<keyword evidence="1" id="KW-1133">Transmembrane helix</keyword>
<dbReference type="EMBL" id="JAHESC010000001">
    <property type="protein sequence ID" value="MBT1684935.1"/>
    <property type="molecule type" value="Genomic_DNA"/>
</dbReference>
<name>A0AAP2GFW7_9BACT</name>
<evidence type="ECO:0000259" key="3">
    <source>
        <dbReference type="Pfam" id="PF16344"/>
    </source>
</evidence>
<proteinExistence type="predicted"/>
<feature type="transmembrane region" description="Helical" evidence="1">
    <location>
        <begin position="98"/>
        <end position="119"/>
    </location>
</feature>
<comment type="caution">
    <text evidence="4">The sequence shown here is derived from an EMBL/GenBank/DDBJ whole genome shotgun (WGS) entry which is preliminary data.</text>
</comment>
<feature type="domain" description="FecR protein" evidence="2">
    <location>
        <begin position="126"/>
        <end position="227"/>
    </location>
</feature>
<dbReference type="InterPro" id="IPR006860">
    <property type="entry name" value="FecR"/>
</dbReference>
<dbReference type="AlphaFoldDB" id="A0AAP2GFW7"/>
<reference evidence="4 5" key="1">
    <citation type="submission" date="2021-05" db="EMBL/GenBank/DDBJ databases">
        <title>A Polyphasic approach of four new species of the genus Ohtaekwangia: Ohtaekwangia histidinii sp. nov., Ohtaekwangia cretensis sp. nov., Ohtaekwangia indiensis sp. nov., Ohtaekwangia reichenbachii sp. nov. from diverse environment.</title>
        <authorList>
            <person name="Octaviana S."/>
        </authorList>
    </citation>
    <scope>NUCLEOTIDE SEQUENCE [LARGE SCALE GENOMIC DNA]</scope>
    <source>
        <strain evidence="4 5">PWU37</strain>
    </source>
</reference>
<dbReference type="Pfam" id="PF04773">
    <property type="entry name" value="FecR"/>
    <property type="match status" value="1"/>
</dbReference>
<dbReference type="GO" id="GO:0016989">
    <property type="term" value="F:sigma factor antagonist activity"/>
    <property type="evidence" value="ECO:0007669"/>
    <property type="project" value="TreeGrafter"/>
</dbReference>
<protein>
    <submittedName>
        <fullName evidence="4">FecR domain-containing protein</fullName>
    </submittedName>
</protein>
<organism evidence="4 5">
    <name type="scientific">Dawidia soli</name>
    <dbReference type="NCBI Taxonomy" id="2782352"/>
    <lineage>
        <taxon>Bacteria</taxon>
        <taxon>Pseudomonadati</taxon>
        <taxon>Bacteroidota</taxon>
        <taxon>Cytophagia</taxon>
        <taxon>Cytophagales</taxon>
        <taxon>Chryseotaleaceae</taxon>
        <taxon>Dawidia</taxon>
    </lineage>
</organism>
<dbReference type="InterPro" id="IPR032508">
    <property type="entry name" value="FecR_C"/>
</dbReference>
<keyword evidence="5" id="KW-1185">Reference proteome</keyword>
<dbReference type="Gene3D" id="2.60.120.1440">
    <property type="match status" value="1"/>
</dbReference>
<dbReference type="Pfam" id="PF16344">
    <property type="entry name" value="FecR_C"/>
    <property type="match status" value="1"/>
</dbReference>
<evidence type="ECO:0000313" key="4">
    <source>
        <dbReference type="EMBL" id="MBT1684935.1"/>
    </source>
</evidence>
<accession>A0AAP2GFW7</accession>
<gene>
    <name evidence="4" type="ORF">KK078_00130</name>
</gene>
<dbReference type="PIRSF" id="PIRSF018266">
    <property type="entry name" value="FecR"/>
    <property type="match status" value="1"/>
</dbReference>
<dbReference type="InterPro" id="IPR012373">
    <property type="entry name" value="Ferrdict_sens_TM"/>
</dbReference>
<dbReference type="Proteomes" id="UP001319180">
    <property type="component" value="Unassembled WGS sequence"/>
</dbReference>
<evidence type="ECO:0000313" key="5">
    <source>
        <dbReference type="Proteomes" id="UP001319180"/>
    </source>
</evidence>
<dbReference type="PANTHER" id="PTHR30273">
    <property type="entry name" value="PERIPLASMIC SIGNAL SENSOR AND SIGMA FACTOR ACTIVATOR FECR-RELATED"/>
    <property type="match status" value="1"/>
</dbReference>
<dbReference type="Gene3D" id="3.55.50.30">
    <property type="match status" value="1"/>
</dbReference>
<evidence type="ECO:0000256" key="1">
    <source>
        <dbReference type="SAM" id="Phobius"/>
    </source>
</evidence>
<evidence type="ECO:0000259" key="2">
    <source>
        <dbReference type="Pfam" id="PF04773"/>
    </source>
</evidence>
<sequence>MQMKEYEKYTLSDFLEDDSFVRWAINAEPDANVFWKEVINTYPEKEEIMTQAVEIITAYRSQDSFANEMGRQQLWNRIQADVKREEEPVAMRGKSIPLYMKVAAATTLLVSASAAYWFLADHRESVHTAYNEVTKVVLPDHSVVTLNGNSTLYYNDNWTDGTLREVWLEGEAFFNVKHINKDTLNIREGERFLVHGRDVEIEVLGTSFNVRDQADKTDVTLITGKVKVVLASPSEDTMTNVIMLPGDYAEFANQNLIAKKKLEKPQQSAAWINQDFVFTDALLKEIVRTLVQYHGYTVDVKDNKLLNLKIEGEINVSSIPELLATVSATLELNVEQKSEKHIVLSKK</sequence>
<feature type="domain" description="Protein FecR C-terminal" evidence="3">
    <location>
        <begin position="275"/>
        <end position="342"/>
    </location>
</feature>
<dbReference type="PANTHER" id="PTHR30273:SF2">
    <property type="entry name" value="PROTEIN FECR"/>
    <property type="match status" value="1"/>
</dbReference>